<dbReference type="GO" id="GO:0016286">
    <property type="term" value="F:small conductance calcium-activated potassium channel activity"/>
    <property type="evidence" value="ECO:0007669"/>
    <property type="project" value="InterPro"/>
</dbReference>
<gene>
    <name evidence="3" type="ORF">PXEA_LOCUS31669</name>
</gene>
<evidence type="ECO:0000313" key="4">
    <source>
        <dbReference type="Proteomes" id="UP000784294"/>
    </source>
</evidence>
<keyword evidence="2" id="KW-1133">Transmembrane helix</keyword>
<dbReference type="InterPro" id="IPR015449">
    <property type="entry name" value="K_chnl_Ca-activ_SK"/>
</dbReference>
<feature type="transmembrane region" description="Helical" evidence="2">
    <location>
        <begin position="180"/>
        <end position="197"/>
    </location>
</feature>
<comment type="caution">
    <text evidence="3">The sequence shown here is derived from an EMBL/GenBank/DDBJ whole genome shotgun (WGS) entry which is preliminary data.</text>
</comment>
<proteinExistence type="predicted"/>
<dbReference type="OrthoDB" id="73653at2759"/>
<protein>
    <submittedName>
        <fullName evidence="3">Uncharacterized protein</fullName>
    </submittedName>
</protein>
<dbReference type="EMBL" id="CAAALY010257285">
    <property type="protein sequence ID" value="VEL38229.1"/>
    <property type="molecule type" value="Genomic_DNA"/>
</dbReference>
<reference evidence="3" key="1">
    <citation type="submission" date="2018-11" db="EMBL/GenBank/DDBJ databases">
        <authorList>
            <consortium name="Pathogen Informatics"/>
        </authorList>
    </citation>
    <scope>NUCLEOTIDE SEQUENCE</scope>
</reference>
<feature type="compositionally biased region" description="Low complexity" evidence="1">
    <location>
        <begin position="76"/>
        <end position="95"/>
    </location>
</feature>
<organism evidence="3 4">
    <name type="scientific">Protopolystoma xenopodis</name>
    <dbReference type="NCBI Taxonomy" id="117903"/>
    <lineage>
        <taxon>Eukaryota</taxon>
        <taxon>Metazoa</taxon>
        <taxon>Spiralia</taxon>
        <taxon>Lophotrochozoa</taxon>
        <taxon>Platyhelminthes</taxon>
        <taxon>Monogenea</taxon>
        <taxon>Polyopisthocotylea</taxon>
        <taxon>Polystomatidea</taxon>
        <taxon>Polystomatidae</taxon>
        <taxon>Protopolystoma</taxon>
    </lineage>
</organism>
<dbReference type="AlphaFoldDB" id="A0A3S5BA44"/>
<sequence>MDVPNQISRAEPRHCFQVSSRSISRSRSFSQSCINPRLKTKQLSSKPFTGGVTAITAIAATAAAKAAAAATVVSKAKFRTSSSSTSSSSSDSSSSLNGDPDMSLMGPRVFQRRGGGEVQPPGAPGGPRGLGPQPLVQKANLTGGNISKMRGNVNAQRLHNRNIGWRLGRRKELNERRRRISDYSLSFALFGLAVMILETEMTMNSIYGKI</sequence>
<evidence type="ECO:0000256" key="2">
    <source>
        <dbReference type="SAM" id="Phobius"/>
    </source>
</evidence>
<dbReference type="Pfam" id="PF03530">
    <property type="entry name" value="SK_channel"/>
    <property type="match status" value="1"/>
</dbReference>
<evidence type="ECO:0000256" key="1">
    <source>
        <dbReference type="SAM" id="MobiDB-lite"/>
    </source>
</evidence>
<accession>A0A3S5BA44</accession>
<dbReference type="GO" id="GO:0016020">
    <property type="term" value="C:membrane"/>
    <property type="evidence" value="ECO:0007669"/>
    <property type="project" value="InterPro"/>
</dbReference>
<keyword evidence="4" id="KW-1185">Reference proteome</keyword>
<name>A0A3S5BA44_9PLAT</name>
<keyword evidence="2" id="KW-0472">Membrane</keyword>
<evidence type="ECO:0000313" key="3">
    <source>
        <dbReference type="EMBL" id="VEL38229.1"/>
    </source>
</evidence>
<keyword evidence="2" id="KW-0812">Transmembrane</keyword>
<dbReference type="PANTHER" id="PTHR10153">
    <property type="entry name" value="SMALL CONDUCTANCE CALCIUM-ACTIVATED POTASSIUM CHANNEL"/>
    <property type="match status" value="1"/>
</dbReference>
<feature type="region of interest" description="Disordered" evidence="1">
    <location>
        <begin position="76"/>
        <end position="136"/>
    </location>
</feature>
<dbReference type="Proteomes" id="UP000784294">
    <property type="component" value="Unassembled WGS sequence"/>
</dbReference>